<keyword evidence="10" id="KW-1185">Reference proteome</keyword>
<feature type="domain" description="ABC3 transporter permease C-terminal" evidence="7">
    <location>
        <begin position="292"/>
        <end position="410"/>
    </location>
</feature>
<evidence type="ECO:0000256" key="6">
    <source>
        <dbReference type="SAM" id="Phobius"/>
    </source>
</evidence>
<evidence type="ECO:0000259" key="8">
    <source>
        <dbReference type="Pfam" id="PF12704"/>
    </source>
</evidence>
<evidence type="ECO:0000259" key="7">
    <source>
        <dbReference type="Pfam" id="PF02687"/>
    </source>
</evidence>
<dbReference type="AlphaFoldDB" id="A0A8J7JYP1"/>
<evidence type="ECO:0000256" key="3">
    <source>
        <dbReference type="ARBA" id="ARBA00022692"/>
    </source>
</evidence>
<dbReference type="InterPro" id="IPR025857">
    <property type="entry name" value="MacB_PCD"/>
</dbReference>
<feature type="transmembrane region" description="Helical" evidence="6">
    <location>
        <begin position="334"/>
        <end position="362"/>
    </location>
</feature>
<feature type="transmembrane region" description="Helical" evidence="6">
    <location>
        <begin position="382"/>
        <end position="401"/>
    </location>
</feature>
<sequence length="419" mass="46000">MILLRLTARSLWHRRSTALLTLLTIGVSVMLLLGVEKVRTETRNSFANTLSGTDLIVGARSGQIQLLLYSIFRMGDATSNISWQSYELVKNHKNVAWTVPISVGDSHRGYRVLGTTEGYFDHYRYGNRHPLSFDDGRRFESLYDVVLGAEVAKKLGYTLGSRIVVAHGIGNASFSKHDDKPFRVVGILNRTGTPVDRTVHLSLQALEAIHIDWKAGVKIPGQAVSAEEAAAKELKPKQITAFLVGMKSKVATFHLQRSINNYRKEPMLAILPGVALQQLWDMVGIAEKALMLVSAIVVMAGLVGMLTVILTSLNERRRELAILRSVGARAWQILLLLTLESALLTVLGVGLGIILLYAGIGLSQSFLETQVGVFVPLTALNVYQWKLLGLVVVCGTLVGLIPGYRAYRYSVADGLTIRI</sequence>
<evidence type="ECO:0000256" key="1">
    <source>
        <dbReference type="ARBA" id="ARBA00004651"/>
    </source>
</evidence>
<dbReference type="Proteomes" id="UP000640333">
    <property type="component" value="Unassembled WGS sequence"/>
</dbReference>
<evidence type="ECO:0000313" key="9">
    <source>
        <dbReference type="EMBL" id="MBE9396674.1"/>
    </source>
</evidence>
<gene>
    <name evidence="9" type="ORF">IOQ59_05295</name>
</gene>
<feature type="transmembrane region" description="Helical" evidence="6">
    <location>
        <begin position="289"/>
        <end position="313"/>
    </location>
</feature>
<evidence type="ECO:0000313" key="10">
    <source>
        <dbReference type="Proteomes" id="UP000640333"/>
    </source>
</evidence>
<dbReference type="EMBL" id="JADEYS010000004">
    <property type="protein sequence ID" value="MBE9396674.1"/>
    <property type="molecule type" value="Genomic_DNA"/>
</dbReference>
<comment type="caution">
    <text evidence="9">The sequence shown here is derived from an EMBL/GenBank/DDBJ whole genome shotgun (WGS) entry which is preliminary data.</text>
</comment>
<feature type="domain" description="MacB-like periplasmic core" evidence="8">
    <location>
        <begin position="19"/>
        <end position="210"/>
    </location>
</feature>
<evidence type="ECO:0000256" key="5">
    <source>
        <dbReference type="ARBA" id="ARBA00023136"/>
    </source>
</evidence>
<keyword evidence="4 6" id="KW-1133">Transmembrane helix</keyword>
<keyword evidence="5 6" id="KW-0472">Membrane</keyword>
<dbReference type="RefSeq" id="WP_193952229.1">
    <property type="nucleotide sequence ID" value="NZ_JADEYS010000004.1"/>
</dbReference>
<accession>A0A8J7JYP1</accession>
<keyword evidence="2" id="KW-1003">Cell membrane</keyword>
<dbReference type="PANTHER" id="PTHR43738:SF2">
    <property type="entry name" value="ABC TRANSPORTER PERMEASE"/>
    <property type="match status" value="1"/>
</dbReference>
<keyword evidence="3 6" id="KW-0812">Transmembrane</keyword>
<protein>
    <submittedName>
        <fullName evidence="9">ABC transporter permease</fullName>
    </submittedName>
</protein>
<evidence type="ECO:0000256" key="2">
    <source>
        <dbReference type="ARBA" id="ARBA00022475"/>
    </source>
</evidence>
<comment type="subcellular location">
    <subcellularLocation>
        <location evidence="1">Cell membrane</location>
        <topology evidence="1">Multi-pass membrane protein</topology>
    </subcellularLocation>
</comment>
<dbReference type="InterPro" id="IPR051125">
    <property type="entry name" value="ABC-4/HrtB_transporter"/>
</dbReference>
<dbReference type="PANTHER" id="PTHR43738">
    <property type="entry name" value="ABC TRANSPORTER, MEMBRANE PROTEIN"/>
    <property type="match status" value="1"/>
</dbReference>
<name>A0A8J7JYP1_9GAMM</name>
<dbReference type="GO" id="GO:0005886">
    <property type="term" value="C:plasma membrane"/>
    <property type="evidence" value="ECO:0007669"/>
    <property type="project" value="UniProtKB-SubCell"/>
</dbReference>
<dbReference type="Pfam" id="PF02687">
    <property type="entry name" value="FtsX"/>
    <property type="match status" value="1"/>
</dbReference>
<organism evidence="9 10">
    <name type="scientific">Pontibacterium sinense</name>
    <dbReference type="NCBI Taxonomy" id="2781979"/>
    <lineage>
        <taxon>Bacteria</taxon>
        <taxon>Pseudomonadati</taxon>
        <taxon>Pseudomonadota</taxon>
        <taxon>Gammaproteobacteria</taxon>
        <taxon>Oceanospirillales</taxon>
        <taxon>Oceanospirillaceae</taxon>
        <taxon>Pontibacterium</taxon>
    </lineage>
</organism>
<reference evidence="9" key="1">
    <citation type="submission" date="2020-10" db="EMBL/GenBank/DDBJ databases">
        <title>Bacterium isolated from coastal waters sediment.</title>
        <authorList>
            <person name="Chen R.-J."/>
            <person name="Lu D.-C."/>
            <person name="Zhu K.-L."/>
            <person name="Du Z.-J."/>
        </authorList>
    </citation>
    <scope>NUCLEOTIDE SEQUENCE</scope>
    <source>
        <strain evidence="9">N1Y112</strain>
    </source>
</reference>
<dbReference type="InterPro" id="IPR003838">
    <property type="entry name" value="ABC3_permease_C"/>
</dbReference>
<proteinExistence type="predicted"/>
<evidence type="ECO:0000256" key="4">
    <source>
        <dbReference type="ARBA" id="ARBA00022989"/>
    </source>
</evidence>
<dbReference type="Pfam" id="PF12704">
    <property type="entry name" value="MacB_PCD"/>
    <property type="match status" value="1"/>
</dbReference>